<gene>
    <name evidence="1" type="ORF">CPB83DRAFT_136092</name>
</gene>
<organism evidence="1 2">
    <name type="scientific">Crepidotus variabilis</name>
    <dbReference type="NCBI Taxonomy" id="179855"/>
    <lineage>
        <taxon>Eukaryota</taxon>
        <taxon>Fungi</taxon>
        <taxon>Dikarya</taxon>
        <taxon>Basidiomycota</taxon>
        <taxon>Agaricomycotina</taxon>
        <taxon>Agaricomycetes</taxon>
        <taxon>Agaricomycetidae</taxon>
        <taxon>Agaricales</taxon>
        <taxon>Agaricineae</taxon>
        <taxon>Crepidotaceae</taxon>
        <taxon>Crepidotus</taxon>
    </lineage>
</organism>
<comment type="caution">
    <text evidence="1">The sequence shown here is derived from an EMBL/GenBank/DDBJ whole genome shotgun (WGS) entry which is preliminary data.</text>
</comment>
<dbReference type="EMBL" id="MU157956">
    <property type="protein sequence ID" value="KAF9522190.1"/>
    <property type="molecule type" value="Genomic_DNA"/>
</dbReference>
<dbReference type="Proteomes" id="UP000807306">
    <property type="component" value="Unassembled WGS sequence"/>
</dbReference>
<dbReference type="AlphaFoldDB" id="A0A9P6E479"/>
<protein>
    <submittedName>
        <fullName evidence="1">Uncharacterized protein</fullName>
    </submittedName>
</protein>
<accession>A0A9P6E479</accession>
<evidence type="ECO:0000313" key="2">
    <source>
        <dbReference type="Proteomes" id="UP000807306"/>
    </source>
</evidence>
<sequence length="106" mass="12442">MVRIPIRQFHPLISTPSDLASAHAVLKHGRHWESERRQSVEAESPSRRLRKVLDEKSREDSWLTRMFGPFQHQTIEFQISRLFVCCIWACLSMVRAVLWITTAEVL</sequence>
<proteinExistence type="predicted"/>
<evidence type="ECO:0000313" key="1">
    <source>
        <dbReference type="EMBL" id="KAF9522190.1"/>
    </source>
</evidence>
<reference evidence="1" key="1">
    <citation type="submission" date="2020-11" db="EMBL/GenBank/DDBJ databases">
        <authorList>
            <consortium name="DOE Joint Genome Institute"/>
            <person name="Ahrendt S."/>
            <person name="Riley R."/>
            <person name="Andreopoulos W."/>
            <person name="Labutti K."/>
            <person name="Pangilinan J."/>
            <person name="Ruiz-Duenas F.J."/>
            <person name="Barrasa J.M."/>
            <person name="Sanchez-Garcia M."/>
            <person name="Camarero S."/>
            <person name="Miyauchi S."/>
            <person name="Serrano A."/>
            <person name="Linde D."/>
            <person name="Babiker R."/>
            <person name="Drula E."/>
            <person name="Ayuso-Fernandez I."/>
            <person name="Pacheco R."/>
            <person name="Padilla G."/>
            <person name="Ferreira P."/>
            <person name="Barriuso J."/>
            <person name="Kellner H."/>
            <person name="Castanera R."/>
            <person name="Alfaro M."/>
            <person name="Ramirez L."/>
            <person name="Pisabarro A.G."/>
            <person name="Kuo A."/>
            <person name="Tritt A."/>
            <person name="Lipzen A."/>
            <person name="He G."/>
            <person name="Yan M."/>
            <person name="Ng V."/>
            <person name="Cullen D."/>
            <person name="Martin F."/>
            <person name="Rosso M.-N."/>
            <person name="Henrissat B."/>
            <person name="Hibbett D."/>
            <person name="Martinez A.T."/>
            <person name="Grigoriev I.V."/>
        </authorList>
    </citation>
    <scope>NUCLEOTIDE SEQUENCE</scope>
    <source>
        <strain evidence="1">CBS 506.95</strain>
    </source>
</reference>
<name>A0A9P6E479_9AGAR</name>
<keyword evidence="2" id="KW-1185">Reference proteome</keyword>